<accession>W5JA18</accession>
<feature type="domain" description="Peptidase A1" evidence="12">
    <location>
        <begin position="76"/>
        <end position="392"/>
    </location>
</feature>
<feature type="disulfide bond" evidence="9">
    <location>
        <begin position="271"/>
        <end position="275"/>
    </location>
</feature>
<dbReference type="InterPro" id="IPR021109">
    <property type="entry name" value="Peptidase_aspartic_dom_sf"/>
</dbReference>
<gene>
    <name evidence="13" type="ORF">AND_007523</name>
</gene>
<organism evidence="13">
    <name type="scientific">Anopheles darlingi</name>
    <name type="common">Mosquito</name>
    <dbReference type="NCBI Taxonomy" id="43151"/>
    <lineage>
        <taxon>Eukaryota</taxon>
        <taxon>Metazoa</taxon>
        <taxon>Ecdysozoa</taxon>
        <taxon>Arthropoda</taxon>
        <taxon>Hexapoda</taxon>
        <taxon>Insecta</taxon>
        <taxon>Pterygota</taxon>
        <taxon>Neoptera</taxon>
        <taxon>Endopterygota</taxon>
        <taxon>Diptera</taxon>
        <taxon>Nematocera</taxon>
        <taxon>Culicoidea</taxon>
        <taxon>Culicidae</taxon>
        <taxon>Anophelinae</taxon>
        <taxon>Anopheles</taxon>
    </lineage>
</organism>
<evidence type="ECO:0000256" key="2">
    <source>
        <dbReference type="ARBA" id="ARBA00022670"/>
    </source>
</evidence>
<evidence type="ECO:0000256" key="4">
    <source>
        <dbReference type="ARBA" id="ARBA00022750"/>
    </source>
</evidence>
<feature type="active site" evidence="8">
    <location>
        <position position="280"/>
    </location>
</feature>
<reference evidence="14" key="4">
    <citation type="submission" date="2015-06" db="UniProtKB">
        <authorList>
            <consortium name="EnsemblMetazoa"/>
        </authorList>
    </citation>
    <scope>IDENTIFICATION</scope>
</reference>
<dbReference type="InterPro" id="IPR001969">
    <property type="entry name" value="Aspartic_peptidase_AS"/>
</dbReference>
<dbReference type="Pfam" id="PF00026">
    <property type="entry name" value="Asp"/>
    <property type="match status" value="1"/>
</dbReference>
<evidence type="ECO:0000256" key="11">
    <source>
        <dbReference type="SAM" id="SignalP"/>
    </source>
</evidence>
<dbReference type="GO" id="GO:0006508">
    <property type="term" value="P:proteolysis"/>
    <property type="evidence" value="ECO:0007669"/>
    <property type="project" value="UniProtKB-KW"/>
</dbReference>
<dbReference type="Proteomes" id="UP000000673">
    <property type="component" value="Unassembled WGS sequence"/>
</dbReference>
<dbReference type="PROSITE" id="PS00141">
    <property type="entry name" value="ASP_PROTEASE"/>
    <property type="match status" value="2"/>
</dbReference>
<dbReference type="FunFam" id="2.40.70.10:FF:000044">
    <property type="entry name" value="Lysosomal aspartic protease"/>
    <property type="match status" value="1"/>
</dbReference>
<keyword evidence="5 10" id="KW-0378">Hydrolase</keyword>
<keyword evidence="4 10" id="KW-0064">Aspartyl protease</keyword>
<dbReference type="Gene3D" id="2.40.70.10">
    <property type="entry name" value="Acid Proteases"/>
    <property type="match status" value="2"/>
</dbReference>
<dbReference type="PRINTS" id="PR00792">
    <property type="entry name" value="PEPSIN"/>
</dbReference>
<evidence type="ECO:0000256" key="3">
    <source>
        <dbReference type="ARBA" id="ARBA00022729"/>
    </source>
</evidence>
<dbReference type="Pfam" id="PF07966">
    <property type="entry name" value="A1_Propeptide"/>
    <property type="match status" value="1"/>
</dbReference>
<dbReference type="STRING" id="43151.W5JA18"/>
<feature type="disulfide bond" evidence="9">
    <location>
        <begin position="107"/>
        <end position="114"/>
    </location>
</feature>
<name>W5JA18_ANODA</name>
<keyword evidence="3 11" id="KW-0732">Signal</keyword>
<evidence type="ECO:0000313" key="14">
    <source>
        <dbReference type="EnsemblMetazoa" id="ADAC007523-PA"/>
    </source>
</evidence>
<dbReference type="eggNOG" id="KOG1339">
    <property type="taxonomic scope" value="Eukaryota"/>
</dbReference>
<dbReference type="AlphaFoldDB" id="W5JA18"/>
<evidence type="ECO:0000256" key="5">
    <source>
        <dbReference type="ARBA" id="ARBA00022801"/>
    </source>
</evidence>
<feature type="active site" evidence="8">
    <location>
        <position position="94"/>
    </location>
</feature>
<evidence type="ECO:0000259" key="12">
    <source>
        <dbReference type="PROSITE" id="PS51767"/>
    </source>
</evidence>
<dbReference type="OrthoDB" id="771136at2759"/>
<evidence type="ECO:0000256" key="1">
    <source>
        <dbReference type="ARBA" id="ARBA00007447"/>
    </source>
</evidence>
<evidence type="ECO:0000256" key="7">
    <source>
        <dbReference type="ARBA" id="ARBA00023180"/>
    </source>
</evidence>
<evidence type="ECO:0000256" key="9">
    <source>
        <dbReference type="PIRSR" id="PIRSR601461-2"/>
    </source>
</evidence>
<dbReference type="InterPro" id="IPR012848">
    <property type="entry name" value="Aspartic_peptidase_N"/>
</dbReference>
<dbReference type="OMA" id="KYDHDAS"/>
<keyword evidence="7" id="KW-0325">Glycoprotein</keyword>
<dbReference type="FunCoup" id="W5JA18">
    <property type="interactions" value="914"/>
</dbReference>
<reference evidence="13" key="3">
    <citation type="journal article" date="2013" name="Nucleic Acids Res.">
        <title>The genome of Anopheles darlingi, the main neotropical malaria vector.</title>
        <authorList>
            <person name="Marinotti O."/>
            <person name="Cerqueira G.C."/>
            <person name="de Almeida L.G."/>
            <person name="Ferro M.I."/>
            <person name="Loreto E.L."/>
            <person name="Zaha A."/>
            <person name="Teixeira S.M."/>
            <person name="Wespiser A.R."/>
            <person name="Almeida E Silva A."/>
            <person name="Schlindwein A.D."/>
            <person name="Pacheco A.C."/>
            <person name="Silva A.L."/>
            <person name="Graveley B.R."/>
            <person name="Walenz B.P."/>
            <person name="Lima Bde A."/>
            <person name="Ribeiro C.A."/>
            <person name="Nunes-Silva C.G."/>
            <person name="de Carvalho C.R."/>
            <person name="Soares C.M."/>
            <person name="de Menezes C.B."/>
            <person name="Matiolli C."/>
            <person name="Caffrey D."/>
            <person name="Araujo D.A."/>
            <person name="de Oliveira D.M."/>
            <person name="Golenbock D."/>
            <person name="Grisard E.C."/>
            <person name="Fantinatti-Garboggini F."/>
            <person name="de Carvalho F.M."/>
            <person name="Barcellos F.G."/>
            <person name="Prosdocimi F."/>
            <person name="May G."/>
            <person name="Azevedo Junior G.M."/>
            <person name="Guimaraes G.M."/>
            <person name="Goldman G.H."/>
            <person name="Padilha I.Q."/>
            <person name="Batista Jda S."/>
            <person name="Ferro J.A."/>
            <person name="Ribeiro J.M."/>
            <person name="Fietto J.L."/>
            <person name="Dabbas K.M."/>
            <person name="Cerdeira L."/>
            <person name="Agnez-Lima L.F."/>
            <person name="Brocchi M."/>
            <person name="de Carvalho M.O."/>
            <person name="Teixeira Mde M."/>
            <person name="Diniz Maia Mde M."/>
            <person name="Goldman M.H."/>
            <person name="Cruz Schneider M.P."/>
            <person name="Felipe M.S."/>
            <person name="Hungria M."/>
            <person name="Nicolas M.F."/>
            <person name="Pereira M."/>
            <person name="Montes M.A."/>
            <person name="Cantao M.E."/>
            <person name="Vincentz M."/>
            <person name="Rafael M.S."/>
            <person name="Silverman N."/>
            <person name="Stoco P.H."/>
            <person name="Souza R.C."/>
            <person name="Vicentini R."/>
            <person name="Gazzinelli R.T."/>
            <person name="Neves Rde O."/>
            <person name="Silva R."/>
            <person name="Astolfi-Filho S."/>
            <person name="Maciel T.E."/>
            <person name="Urmenyi T.P."/>
            <person name="Tadei W.P."/>
            <person name="Camargo E.P."/>
            <person name="de Vasconcelos A.T."/>
        </authorList>
    </citation>
    <scope>NUCLEOTIDE SEQUENCE</scope>
</reference>
<evidence type="ECO:0000313" key="13">
    <source>
        <dbReference type="EMBL" id="ETN60836.1"/>
    </source>
</evidence>
<dbReference type="GO" id="GO:0005764">
    <property type="term" value="C:lysosome"/>
    <property type="evidence" value="ECO:0007669"/>
    <property type="project" value="TreeGrafter"/>
</dbReference>
<keyword evidence="6 9" id="KW-1015">Disulfide bond</keyword>
<proteinExistence type="inferred from homology"/>
<dbReference type="EMBL" id="ADMH02001856">
    <property type="protein sequence ID" value="ETN60836.1"/>
    <property type="molecule type" value="Genomic_DNA"/>
</dbReference>
<dbReference type="InterPro" id="IPR001461">
    <property type="entry name" value="Aspartic_peptidase_A1"/>
</dbReference>
<dbReference type="PANTHER" id="PTHR47966">
    <property type="entry name" value="BETA-SITE APP-CLEAVING ENZYME, ISOFORM A-RELATED"/>
    <property type="match status" value="1"/>
</dbReference>
<evidence type="ECO:0000256" key="6">
    <source>
        <dbReference type="ARBA" id="ARBA00023157"/>
    </source>
</evidence>
<keyword evidence="15" id="KW-1185">Reference proteome</keyword>
<evidence type="ECO:0000256" key="8">
    <source>
        <dbReference type="PIRSR" id="PIRSR601461-1"/>
    </source>
</evidence>
<reference evidence="13" key="2">
    <citation type="submission" date="2010-05" db="EMBL/GenBank/DDBJ databases">
        <authorList>
            <person name="Almeida L.G."/>
            <person name="Nicolas M.F."/>
            <person name="Souza R.C."/>
            <person name="Vasconcelos A.T.R."/>
        </authorList>
    </citation>
    <scope>NUCLEOTIDE SEQUENCE</scope>
</reference>
<evidence type="ECO:0000313" key="15">
    <source>
        <dbReference type="Proteomes" id="UP000000673"/>
    </source>
</evidence>
<dbReference type="FunFam" id="2.40.70.10:FF:000009">
    <property type="entry name" value="Aspartic proteinase A1"/>
    <property type="match status" value="1"/>
</dbReference>
<dbReference type="PROSITE" id="PS51767">
    <property type="entry name" value="PEPTIDASE_A1"/>
    <property type="match status" value="1"/>
</dbReference>
<feature type="signal peptide" evidence="11">
    <location>
        <begin position="1"/>
        <end position="26"/>
    </location>
</feature>
<evidence type="ECO:0000256" key="10">
    <source>
        <dbReference type="RuleBase" id="RU000454"/>
    </source>
</evidence>
<protein>
    <submittedName>
        <fullName evidence="13">Cathepsin d</fullName>
    </submittedName>
</protein>
<reference evidence="13 15" key="1">
    <citation type="journal article" date="2010" name="BMC Genomics">
        <title>Combination of measures distinguishes pre-miRNAs from other stem-loops in the genome of the newly sequenced Anopheles darlingi.</title>
        <authorList>
            <person name="Mendes N.D."/>
            <person name="Freitas A.T."/>
            <person name="Vasconcelos A.T."/>
            <person name="Sagot M.F."/>
        </authorList>
    </citation>
    <scope>NUCLEOTIDE SEQUENCE</scope>
</reference>
<dbReference type="VEuPathDB" id="VectorBase:ADAC007523"/>
<dbReference type="HOGENOM" id="CLU_013253_3_3_1"/>
<dbReference type="GO" id="GO:0004190">
    <property type="term" value="F:aspartic-type endopeptidase activity"/>
    <property type="evidence" value="ECO:0007669"/>
    <property type="project" value="UniProtKB-KW"/>
</dbReference>
<feature type="chain" id="PRO_5010155127" evidence="11">
    <location>
        <begin position="27"/>
        <end position="395"/>
    </location>
</feature>
<dbReference type="PANTHER" id="PTHR47966:SF51">
    <property type="entry name" value="BETA-SITE APP-CLEAVING ENZYME, ISOFORM A-RELATED"/>
    <property type="match status" value="1"/>
</dbReference>
<sequence length="395" mass="42293">MANKVAATVVATLVVLLALMAIDAGADLVRVTLHKAPSAREHFRSVGTEIKQLRLKYGSATGPVPEPLSNYLDAQYFGAISIGTPPQSFKVVFDSGSSNLWVPSKQCSFTNIACLLHNKYDAKKSSTFEKNGTAFHIQYGTGSLSGYLSTDTVTVGGVAVDKQTFAEAIQEPGLVFVAAKFDGILGLAYSSISVDGVTPVFYNMFNQHKIDEPVFSFYLNRDPSAAEGGEIIFGGSDSSHYTGDFTYLPVSRKAYWQFKMDSVKVGESEFCNNGCEAIADTGTSLIAGPVAEVTAINKAIGGTPILNGEYMVDCSLIPTLPTITFMLGGKPFSIEGADYILRIAQMGKTICLSGFMGIDIPPPNGPLWILGDVFIGKYYTEFDMGNDRVGFATAI</sequence>
<dbReference type="SUPFAM" id="SSF50630">
    <property type="entry name" value="Acid proteases"/>
    <property type="match status" value="1"/>
</dbReference>
<dbReference type="EnsemblMetazoa" id="ADAC007523-RA">
    <property type="protein sequence ID" value="ADAC007523-PA"/>
    <property type="gene ID" value="ADAC007523"/>
</dbReference>
<feature type="disulfide bond" evidence="9">
    <location>
        <begin position="314"/>
        <end position="351"/>
    </location>
</feature>
<keyword evidence="2 10" id="KW-0645">Protease</keyword>
<dbReference type="VEuPathDB" id="VectorBase:ADAR2_005908"/>
<dbReference type="InterPro" id="IPR033121">
    <property type="entry name" value="PEPTIDASE_A1"/>
</dbReference>
<comment type="similarity">
    <text evidence="1 10">Belongs to the peptidase A1 family.</text>
</comment>